<dbReference type="AlphaFoldDB" id="A0A0J6T5F4"/>
<proteinExistence type="predicted"/>
<reference evidence="1 2" key="1">
    <citation type="submission" date="2015-03" db="EMBL/GenBank/DDBJ databases">
        <title>Genome sequencing of Methylobacterium tarhaniae DSM 25844.</title>
        <authorList>
            <person name="Chaudhry V."/>
            <person name="Patil P.B."/>
        </authorList>
    </citation>
    <scope>NUCLEOTIDE SEQUENCE [LARGE SCALE GENOMIC DNA]</scope>
    <source>
        <strain evidence="1 2">DSM 25844</strain>
    </source>
</reference>
<organism evidence="1 2">
    <name type="scientific">Methylobacterium tarhaniae</name>
    <dbReference type="NCBI Taxonomy" id="1187852"/>
    <lineage>
        <taxon>Bacteria</taxon>
        <taxon>Pseudomonadati</taxon>
        <taxon>Pseudomonadota</taxon>
        <taxon>Alphaproteobacteria</taxon>
        <taxon>Hyphomicrobiales</taxon>
        <taxon>Methylobacteriaceae</taxon>
        <taxon>Methylobacterium</taxon>
    </lineage>
</organism>
<keyword evidence="2" id="KW-1185">Reference proteome</keyword>
<name>A0A0J6T5F4_9HYPH</name>
<evidence type="ECO:0000313" key="2">
    <source>
        <dbReference type="Proteomes" id="UP000036449"/>
    </source>
</evidence>
<dbReference type="PATRIC" id="fig|1187852.3.peg.6654"/>
<dbReference type="Proteomes" id="UP000036449">
    <property type="component" value="Unassembled WGS sequence"/>
</dbReference>
<comment type="caution">
    <text evidence="1">The sequence shown here is derived from an EMBL/GenBank/DDBJ whole genome shotgun (WGS) entry which is preliminary data.</text>
</comment>
<gene>
    <name evidence="1" type="ORF">VQ03_13230</name>
</gene>
<protein>
    <submittedName>
        <fullName evidence="1">Uncharacterized protein</fullName>
    </submittedName>
</protein>
<dbReference type="EMBL" id="LABZ01000086">
    <property type="protein sequence ID" value="KMO41169.1"/>
    <property type="molecule type" value="Genomic_DNA"/>
</dbReference>
<sequence length="222" mass="25435">MTRRCNASGCQTMVATEHGIYCSKHSAAKRRHGHPDQKGITKHDLKTYLGIVHEKRKKHEGKLAWIKMEEKWRDLVAIANGVIARANEGRAMNRYKRLAAIEIRKLADHVDPSEIIDTVLAMYLMQELEGRRFRSDNAFWTQLVRRVRGLTTLNAGVRIDPDTRKKRTTYSELPPKSTLAIASYLRSALGSAGVFIAQMVRDDREREEAERRSYFEALTELA</sequence>
<accession>A0A0J6T5F4</accession>
<evidence type="ECO:0000313" key="1">
    <source>
        <dbReference type="EMBL" id="KMO41169.1"/>
    </source>
</evidence>